<accession>A0A8J3SAP4</accession>
<proteinExistence type="predicted"/>
<name>A0A8J3SAP4_PLARO</name>
<dbReference type="EMBL" id="BOOI01000076">
    <property type="protein sequence ID" value="GIH88224.1"/>
    <property type="molecule type" value="Genomic_DNA"/>
</dbReference>
<dbReference type="AlphaFoldDB" id="A0A8J3SAP4"/>
<evidence type="ECO:0000313" key="3">
    <source>
        <dbReference type="Proteomes" id="UP000655044"/>
    </source>
</evidence>
<keyword evidence="3" id="KW-1185">Reference proteome</keyword>
<reference evidence="2" key="1">
    <citation type="submission" date="2021-01" db="EMBL/GenBank/DDBJ databases">
        <title>Whole genome shotgun sequence of Planobispora rosea NBRC 15558.</title>
        <authorList>
            <person name="Komaki H."/>
            <person name="Tamura T."/>
        </authorList>
    </citation>
    <scope>NUCLEOTIDE SEQUENCE</scope>
    <source>
        <strain evidence="2">NBRC 15558</strain>
    </source>
</reference>
<organism evidence="2 3">
    <name type="scientific">Planobispora rosea</name>
    <dbReference type="NCBI Taxonomy" id="35762"/>
    <lineage>
        <taxon>Bacteria</taxon>
        <taxon>Bacillati</taxon>
        <taxon>Actinomycetota</taxon>
        <taxon>Actinomycetes</taxon>
        <taxon>Streptosporangiales</taxon>
        <taxon>Streptosporangiaceae</taxon>
        <taxon>Planobispora</taxon>
    </lineage>
</organism>
<gene>
    <name evidence="2" type="ORF">Pro02_66320</name>
</gene>
<evidence type="ECO:0000256" key="1">
    <source>
        <dbReference type="SAM" id="MobiDB-lite"/>
    </source>
</evidence>
<evidence type="ECO:0000313" key="2">
    <source>
        <dbReference type="EMBL" id="GIH88224.1"/>
    </source>
</evidence>
<comment type="caution">
    <text evidence="2">The sequence shown here is derived from an EMBL/GenBank/DDBJ whole genome shotgun (WGS) entry which is preliminary data.</text>
</comment>
<dbReference type="Proteomes" id="UP000655044">
    <property type="component" value="Unassembled WGS sequence"/>
</dbReference>
<protein>
    <submittedName>
        <fullName evidence="2">Uncharacterized protein</fullName>
    </submittedName>
</protein>
<feature type="region of interest" description="Disordered" evidence="1">
    <location>
        <begin position="1"/>
        <end position="23"/>
    </location>
</feature>
<sequence>MALLVSLDGGQESEQGPVRGGPIAANAHYERSVYLSLFMENVNELIARYIDAWNETDADRTGKPHGLLRPTSRTVITGRTTERNHGIGRAPPG</sequence>
<dbReference type="RefSeq" id="WP_141704255.1">
    <property type="nucleotide sequence ID" value="NZ_BMQP01000050.1"/>
</dbReference>